<organism evidence="1 2">
    <name type="scientific">Tenacibaculum phage pT24</name>
    <dbReference type="NCBI Taxonomy" id="1880590"/>
    <lineage>
        <taxon>Viruses</taxon>
        <taxon>Duplodnaviria</taxon>
        <taxon>Heunggongvirae</taxon>
        <taxon>Uroviricota</taxon>
        <taxon>Caudoviricetes</taxon>
        <taxon>Kungbxnavirus</taxon>
        <taxon>Kungbxnavirus pT24</taxon>
    </lineage>
</organism>
<sequence>MNTAIEINKAQQMISNELKRREELVNDKEFVKKCAEIAKEVGITPKQWNENRGLLVLMFANKVCKIENDIERSKTKEIKFI</sequence>
<name>A0A1B4XWH4_9CAUD</name>
<gene>
    <name evidence="1" type="ORF">BPT24_040</name>
</gene>
<accession>A0A1B4XWH4</accession>
<keyword evidence="2" id="KW-1185">Reference proteome</keyword>
<evidence type="ECO:0000313" key="2">
    <source>
        <dbReference type="Proteomes" id="UP000224877"/>
    </source>
</evidence>
<dbReference type="Proteomes" id="UP000224877">
    <property type="component" value="Segment"/>
</dbReference>
<evidence type="ECO:0000313" key="1">
    <source>
        <dbReference type="EMBL" id="BAV39162.1"/>
    </source>
</evidence>
<proteinExistence type="predicted"/>
<dbReference type="EMBL" id="LC168164">
    <property type="protein sequence ID" value="BAV39162.1"/>
    <property type="molecule type" value="Genomic_DNA"/>
</dbReference>
<protein>
    <submittedName>
        <fullName evidence="1">Uncharacterized protein</fullName>
    </submittedName>
</protein>
<reference evidence="1 2" key="1">
    <citation type="submission" date="2016-07" db="EMBL/GenBank/DDBJ databases">
        <title>Characterization of three bacteriophages infecting bacteria isolated from shrimp culture pond water.</title>
        <authorList>
            <person name="Khoa H.V."/>
        </authorList>
    </citation>
    <scope>NUCLEOTIDE SEQUENCE [LARGE SCALE GENOMIC DNA]</scope>
</reference>